<protein>
    <submittedName>
        <fullName evidence="1">Accelerated cell death 11</fullName>
    </submittedName>
</protein>
<accession>A0AAD9EWF1</accession>
<gene>
    <name evidence="1" type="ORF">KUDE01_026311</name>
</gene>
<proteinExistence type="predicted"/>
<organism evidence="1 2">
    <name type="scientific">Dissostichus eleginoides</name>
    <name type="common">Patagonian toothfish</name>
    <name type="synonym">Dissostichus amissus</name>
    <dbReference type="NCBI Taxonomy" id="100907"/>
    <lineage>
        <taxon>Eukaryota</taxon>
        <taxon>Metazoa</taxon>
        <taxon>Chordata</taxon>
        <taxon>Craniata</taxon>
        <taxon>Vertebrata</taxon>
        <taxon>Euteleostomi</taxon>
        <taxon>Actinopterygii</taxon>
        <taxon>Neopterygii</taxon>
        <taxon>Teleostei</taxon>
        <taxon>Neoteleostei</taxon>
        <taxon>Acanthomorphata</taxon>
        <taxon>Eupercaria</taxon>
        <taxon>Perciformes</taxon>
        <taxon>Notothenioidei</taxon>
        <taxon>Nototheniidae</taxon>
        <taxon>Dissostichus</taxon>
    </lineage>
</organism>
<name>A0AAD9EWF1_DISEL</name>
<feature type="non-terminal residue" evidence="1">
    <location>
        <position position="104"/>
    </location>
</feature>
<dbReference type="Proteomes" id="UP001228049">
    <property type="component" value="Unassembled WGS sequence"/>
</dbReference>
<evidence type="ECO:0000313" key="1">
    <source>
        <dbReference type="EMBL" id="KAK1880789.1"/>
    </source>
</evidence>
<keyword evidence="2" id="KW-1185">Reference proteome</keyword>
<evidence type="ECO:0000313" key="2">
    <source>
        <dbReference type="Proteomes" id="UP001228049"/>
    </source>
</evidence>
<dbReference type="AlphaFoldDB" id="A0AAD9EWF1"/>
<reference evidence="1" key="1">
    <citation type="submission" date="2023-04" db="EMBL/GenBank/DDBJ databases">
        <title>Chromosome-level genome of Chaenocephalus aceratus.</title>
        <authorList>
            <person name="Park H."/>
        </authorList>
    </citation>
    <scope>NUCLEOTIDE SEQUENCE</scope>
    <source>
        <strain evidence="1">DE</strain>
        <tissue evidence="1">Muscle</tissue>
    </source>
</reference>
<dbReference type="EMBL" id="JASDAP010000025">
    <property type="protein sequence ID" value="KAK1880789.1"/>
    <property type="molecule type" value="Genomic_DNA"/>
</dbReference>
<sequence>ECCSFAKNQCSPNLPQLLLPHTKPLWSRRRGADTNFSVLFVQVTAWEGRDPMTLPITPCHVWGQSPRHVHPSLSLLVVLPLMLSGGWRDLRSAVVNLSTPAGDQ</sequence>
<feature type="non-terminal residue" evidence="1">
    <location>
        <position position="1"/>
    </location>
</feature>
<comment type="caution">
    <text evidence="1">The sequence shown here is derived from an EMBL/GenBank/DDBJ whole genome shotgun (WGS) entry which is preliminary data.</text>
</comment>